<name>A0A2A2LMV8_9BILA</name>
<dbReference type="EMBL" id="LIAE01006559">
    <property type="protein sequence ID" value="PAV87591.1"/>
    <property type="molecule type" value="Genomic_DNA"/>
</dbReference>
<reference evidence="2 3" key="1">
    <citation type="journal article" date="2017" name="Curr. Biol.">
        <title>Genome architecture and evolution of a unichromosomal asexual nematode.</title>
        <authorList>
            <person name="Fradin H."/>
            <person name="Zegar C."/>
            <person name="Gutwein M."/>
            <person name="Lucas J."/>
            <person name="Kovtun M."/>
            <person name="Corcoran D."/>
            <person name="Baugh L.R."/>
            <person name="Kiontke K."/>
            <person name="Gunsalus K."/>
            <person name="Fitch D.H."/>
            <person name="Piano F."/>
        </authorList>
    </citation>
    <scope>NUCLEOTIDE SEQUENCE [LARGE SCALE GENOMIC DNA]</scope>
    <source>
        <strain evidence="2">PF1309</strain>
    </source>
</reference>
<keyword evidence="3" id="KW-1185">Reference proteome</keyword>
<feature type="transmembrane region" description="Helical" evidence="1">
    <location>
        <begin position="114"/>
        <end position="147"/>
    </location>
</feature>
<evidence type="ECO:0000256" key="1">
    <source>
        <dbReference type="SAM" id="Phobius"/>
    </source>
</evidence>
<keyword evidence="1" id="KW-0472">Membrane</keyword>
<organism evidence="2 3">
    <name type="scientific">Diploscapter pachys</name>
    <dbReference type="NCBI Taxonomy" id="2018661"/>
    <lineage>
        <taxon>Eukaryota</taxon>
        <taxon>Metazoa</taxon>
        <taxon>Ecdysozoa</taxon>
        <taxon>Nematoda</taxon>
        <taxon>Chromadorea</taxon>
        <taxon>Rhabditida</taxon>
        <taxon>Rhabditina</taxon>
        <taxon>Rhabditomorpha</taxon>
        <taxon>Rhabditoidea</taxon>
        <taxon>Rhabditidae</taxon>
        <taxon>Diploscapter</taxon>
    </lineage>
</organism>
<proteinExistence type="predicted"/>
<accession>A0A2A2LMV8</accession>
<dbReference type="AlphaFoldDB" id="A0A2A2LMV8"/>
<evidence type="ECO:0000313" key="3">
    <source>
        <dbReference type="Proteomes" id="UP000218231"/>
    </source>
</evidence>
<gene>
    <name evidence="2" type="ORF">WR25_04810</name>
</gene>
<evidence type="ECO:0000313" key="2">
    <source>
        <dbReference type="EMBL" id="PAV87591.1"/>
    </source>
</evidence>
<keyword evidence="1" id="KW-0812">Transmembrane</keyword>
<feature type="transmembrane region" description="Helical" evidence="1">
    <location>
        <begin position="153"/>
        <end position="177"/>
    </location>
</feature>
<feature type="transmembrane region" description="Helical" evidence="1">
    <location>
        <begin position="40"/>
        <end position="62"/>
    </location>
</feature>
<comment type="caution">
    <text evidence="2">The sequence shown here is derived from an EMBL/GenBank/DDBJ whole genome shotgun (WGS) entry which is preliminary data.</text>
</comment>
<protein>
    <submittedName>
        <fullName evidence="2">Uncharacterized protein</fullName>
    </submittedName>
</protein>
<sequence>MAPNQQRRSERASDKIRFRKNTAGNSLCAYLKRDTISTKLFYIFELVGIVCALIFLGLYLIFGNDQQLAENAQTFGIRYSAPHATTFYIILVCIFVILSLLAILIVWKNVQSLMLVAFGFQVVWTIILVINAIFSLCLVIYVFIQILTFKACAYAILGFLIALFLAAFNVVLAILLYRIWKSRLMHSIERRLSPKIQKF</sequence>
<dbReference type="Proteomes" id="UP000218231">
    <property type="component" value="Unassembled WGS sequence"/>
</dbReference>
<keyword evidence="1" id="KW-1133">Transmembrane helix</keyword>
<feature type="transmembrane region" description="Helical" evidence="1">
    <location>
        <begin position="87"/>
        <end position="107"/>
    </location>
</feature>